<dbReference type="InterPro" id="IPR018677">
    <property type="entry name" value="DUF2157"/>
</dbReference>
<feature type="transmembrane region" description="Helical" evidence="1">
    <location>
        <begin position="45"/>
        <end position="65"/>
    </location>
</feature>
<feature type="transmembrane region" description="Helical" evidence="1">
    <location>
        <begin position="71"/>
        <end position="90"/>
    </location>
</feature>
<evidence type="ECO:0000259" key="2">
    <source>
        <dbReference type="Pfam" id="PF09925"/>
    </source>
</evidence>
<name>A0A3N7K2D4_9BURK</name>
<feature type="transmembrane region" description="Helical" evidence="1">
    <location>
        <begin position="123"/>
        <end position="141"/>
    </location>
</feature>
<accession>A0A3N7K2D4</accession>
<keyword evidence="1" id="KW-0472">Membrane</keyword>
<dbReference type="OrthoDB" id="327621at2"/>
<feature type="transmembrane region" description="Helical" evidence="1">
    <location>
        <begin position="148"/>
        <end position="166"/>
    </location>
</feature>
<feature type="transmembrane region" description="Helical" evidence="1">
    <location>
        <begin position="178"/>
        <end position="198"/>
    </location>
</feature>
<evidence type="ECO:0000313" key="3">
    <source>
        <dbReference type="EMBL" id="RQP25095.1"/>
    </source>
</evidence>
<reference evidence="3 4" key="1">
    <citation type="submission" date="2018-08" db="EMBL/GenBank/DDBJ databases">
        <authorList>
            <person name="Khan S.A."/>
            <person name="Jeon C.O."/>
            <person name="Chun B.H."/>
            <person name="Jeong S.E."/>
        </authorList>
    </citation>
    <scope>NUCLEOTIDE SEQUENCE [LARGE SCALE GENOMIC DNA]</scope>
    <source>
        <strain evidence="3 4">S-16</strain>
    </source>
</reference>
<dbReference type="RefSeq" id="WP_124540003.1">
    <property type="nucleotide sequence ID" value="NZ_QUSW01000002.1"/>
</dbReference>
<feature type="transmembrane region" description="Helical" evidence="1">
    <location>
        <begin position="210"/>
        <end position="229"/>
    </location>
</feature>
<gene>
    <name evidence="3" type="ORF">DZC73_09595</name>
</gene>
<dbReference type="Proteomes" id="UP000267464">
    <property type="component" value="Unassembled WGS sequence"/>
</dbReference>
<feature type="domain" description="DUF2157" evidence="2">
    <location>
        <begin position="10"/>
        <end position="147"/>
    </location>
</feature>
<proteinExistence type="predicted"/>
<dbReference type="EMBL" id="QUSW01000002">
    <property type="protein sequence ID" value="RQP25095.1"/>
    <property type="molecule type" value="Genomic_DNA"/>
</dbReference>
<dbReference type="AlphaFoldDB" id="A0A3N7K2D4"/>
<reference evidence="3 4" key="2">
    <citation type="submission" date="2018-12" db="EMBL/GenBank/DDBJ databases">
        <title>Rhizobacter gummiphilus sp. nov., a rubber-degrading bacterium isolated from the soil of a botanical garden in Japan.</title>
        <authorList>
            <person name="Shunsuke S.S."/>
        </authorList>
    </citation>
    <scope>NUCLEOTIDE SEQUENCE [LARGE SCALE GENOMIC DNA]</scope>
    <source>
        <strain evidence="3 4">S-16</strain>
    </source>
</reference>
<feature type="transmembrane region" description="Helical" evidence="1">
    <location>
        <begin position="259"/>
        <end position="277"/>
    </location>
</feature>
<keyword evidence="4" id="KW-1185">Reference proteome</keyword>
<feature type="transmembrane region" description="Helical" evidence="1">
    <location>
        <begin position="289"/>
        <end position="312"/>
    </location>
</feature>
<feature type="transmembrane region" description="Helical" evidence="1">
    <location>
        <begin position="235"/>
        <end position="252"/>
    </location>
</feature>
<feature type="transmembrane region" description="Helical" evidence="1">
    <location>
        <begin position="97"/>
        <end position="117"/>
    </location>
</feature>
<sequence length="322" mass="33851">MDLRLALYELAARHRLDAPKVTRLRQLAGMEGEPTGLATWLPRGVAVLGAALGGFGVILWIAANWEDFGRFGRFGLLQGLVAAAAIGAWLKPRARAPLGLVALLGIGALFSYFGLTYQSGADPWQLFALWAALALPLCLGIRSDVLWTPWALVAMTGISLWVYAHLGHRWSAESDDLLVHLQGWAAALLLVAGLGTAARRFTGAGVWSMRLALTLTAIMFCSTALGGLFSDSGGWHYALSLVLLIVAAGMLSNPQFFDLFGLSAVALGLDVLLVAGLGKLLFSGHSGEFIGALLVLGLAAAGLLAVTVKVVLGLARQQGEVA</sequence>
<dbReference type="Pfam" id="PF09925">
    <property type="entry name" value="DUF2157"/>
    <property type="match status" value="1"/>
</dbReference>
<evidence type="ECO:0000313" key="4">
    <source>
        <dbReference type="Proteomes" id="UP000267464"/>
    </source>
</evidence>
<keyword evidence="1" id="KW-0812">Transmembrane</keyword>
<evidence type="ECO:0000256" key="1">
    <source>
        <dbReference type="SAM" id="Phobius"/>
    </source>
</evidence>
<organism evidence="3 4">
    <name type="scientific">Piscinibacter terrae</name>
    <dbReference type="NCBI Taxonomy" id="2496871"/>
    <lineage>
        <taxon>Bacteria</taxon>
        <taxon>Pseudomonadati</taxon>
        <taxon>Pseudomonadota</taxon>
        <taxon>Betaproteobacteria</taxon>
        <taxon>Burkholderiales</taxon>
        <taxon>Sphaerotilaceae</taxon>
        <taxon>Piscinibacter</taxon>
    </lineage>
</organism>
<keyword evidence="1" id="KW-1133">Transmembrane helix</keyword>
<protein>
    <submittedName>
        <fullName evidence="3">DUF2157 domain-containing protein</fullName>
    </submittedName>
</protein>
<comment type="caution">
    <text evidence="3">The sequence shown here is derived from an EMBL/GenBank/DDBJ whole genome shotgun (WGS) entry which is preliminary data.</text>
</comment>